<feature type="transmembrane region" description="Helical" evidence="8">
    <location>
        <begin position="278"/>
        <end position="296"/>
    </location>
</feature>
<organism evidence="10 11">
    <name type="scientific">Histophilus somni</name>
    <name type="common">Haemophilus somnus</name>
    <dbReference type="NCBI Taxonomy" id="731"/>
    <lineage>
        <taxon>Bacteria</taxon>
        <taxon>Pseudomonadati</taxon>
        <taxon>Pseudomonadota</taxon>
        <taxon>Gammaproteobacteria</taxon>
        <taxon>Pasteurellales</taxon>
        <taxon>Pasteurellaceae</taxon>
        <taxon>Histophilus</taxon>
    </lineage>
</organism>
<dbReference type="RefSeq" id="WP_075293454.1">
    <property type="nucleotide sequence ID" value="NZ_CP018802.1"/>
</dbReference>
<dbReference type="InterPro" id="IPR026032">
    <property type="entry name" value="HcaT-like"/>
</dbReference>
<evidence type="ECO:0000256" key="3">
    <source>
        <dbReference type="ARBA" id="ARBA00022475"/>
    </source>
</evidence>
<protein>
    <submittedName>
        <fullName evidence="10">3-phenylpropionate MFS transporter</fullName>
    </submittedName>
</protein>
<name>A0A9Q6Z1Y3_HISSO</name>
<dbReference type="NCBIfam" id="NF037955">
    <property type="entry name" value="mfs"/>
    <property type="match status" value="1"/>
</dbReference>
<keyword evidence="6 8" id="KW-1133">Transmembrane helix</keyword>
<evidence type="ECO:0000256" key="2">
    <source>
        <dbReference type="ARBA" id="ARBA00022448"/>
    </source>
</evidence>
<keyword evidence="4" id="KW-0997">Cell inner membrane</keyword>
<comment type="subcellular location">
    <subcellularLocation>
        <location evidence="1">Cell inner membrane</location>
        <topology evidence="1">Multi-pass membrane protein</topology>
    </subcellularLocation>
</comment>
<dbReference type="PANTHER" id="PTHR23522:SF10">
    <property type="entry name" value="3-PHENYLPROPIONIC ACID TRANSPORTER-RELATED"/>
    <property type="match status" value="1"/>
</dbReference>
<evidence type="ECO:0000256" key="8">
    <source>
        <dbReference type="SAM" id="Phobius"/>
    </source>
</evidence>
<dbReference type="AlphaFoldDB" id="A0A9Q6Z1Y3"/>
<dbReference type="Proteomes" id="UP000595373">
    <property type="component" value="Chromosome"/>
</dbReference>
<evidence type="ECO:0000256" key="6">
    <source>
        <dbReference type="ARBA" id="ARBA00022989"/>
    </source>
</evidence>
<keyword evidence="7 8" id="KW-0472">Membrane</keyword>
<dbReference type="Gene3D" id="1.20.1250.20">
    <property type="entry name" value="MFS general substrate transporter like domains"/>
    <property type="match status" value="2"/>
</dbReference>
<dbReference type="InterPro" id="IPR024989">
    <property type="entry name" value="MFS_assoc_dom"/>
</dbReference>
<sequence length="399" mass="44719">MRVSPFSWIAICLFGYFFAYGVFVPYFPVWLKSQSYNETTIGLILAGAYFFRALGGIWVSSLVKRPSQLISGLRYLAWATCVLMFVAGFMAPHFWLLCILIGLFSMASSGGLPLMDTLSTTWQQQQGLDYGKARMIGSIAFAAGVVIFGYVIEMINATNIVWMLTALLFIYAIGQMAIPTYPPLDHIESTQQENNETEKTDFSFIQLLKNKVTLRLLIAISLIHGSHAAYYSYSVLYWQEELHIPLQVIGGLWALSIVAEIVLFFFSSKWFRHWKVSTLFYLSALGAVVRWGGLSFADNLGIVIFIQLLHSITFATSHYAIIRYISTQPHQAMAKLQGLYNSFSACIAVGLLAGLSSLIYPISPFYTFLTMMLIAALAIPIIPRNINAFRQSIITRVKS</sequence>
<dbReference type="PANTHER" id="PTHR23522">
    <property type="entry name" value="BLL5896 PROTEIN"/>
    <property type="match status" value="1"/>
</dbReference>
<evidence type="ECO:0000259" key="9">
    <source>
        <dbReference type="Pfam" id="PF12832"/>
    </source>
</evidence>
<dbReference type="GO" id="GO:0030395">
    <property type="term" value="F:lactose binding"/>
    <property type="evidence" value="ECO:0007669"/>
    <property type="project" value="TreeGrafter"/>
</dbReference>
<dbReference type="Pfam" id="PF12832">
    <property type="entry name" value="MFS_1_like"/>
    <property type="match status" value="1"/>
</dbReference>
<feature type="transmembrane region" description="Helical" evidence="8">
    <location>
        <begin position="39"/>
        <end position="60"/>
    </location>
</feature>
<dbReference type="OrthoDB" id="9150135at2"/>
<accession>A0A9Q6Z1Y3</accession>
<feature type="transmembrane region" description="Helical" evidence="8">
    <location>
        <begin position="338"/>
        <end position="359"/>
    </location>
</feature>
<evidence type="ECO:0000256" key="7">
    <source>
        <dbReference type="ARBA" id="ARBA00023136"/>
    </source>
</evidence>
<feature type="transmembrane region" description="Helical" evidence="8">
    <location>
        <begin position="302"/>
        <end position="326"/>
    </location>
</feature>
<feature type="transmembrane region" description="Helical" evidence="8">
    <location>
        <begin position="244"/>
        <end position="266"/>
    </location>
</feature>
<evidence type="ECO:0000256" key="4">
    <source>
        <dbReference type="ARBA" id="ARBA00022519"/>
    </source>
</evidence>
<dbReference type="InterPro" id="IPR036259">
    <property type="entry name" value="MFS_trans_sf"/>
</dbReference>
<evidence type="ECO:0000256" key="1">
    <source>
        <dbReference type="ARBA" id="ARBA00004429"/>
    </source>
</evidence>
<feature type="transmembrane region" description="Helical" evidence="8">
    <location>
        <begin position="160"/>
        <end position="178"/>
    </location>
</feature>
<dbReference type="NCBIfam" id="NF008346">
    <property type="entry name" value="PRK11128.1"/>
    <property type="match status" value="1"/>
</dbReference>
<keyword evidence="2" id="KW-0813">Transport</keyword>
<feature type="transmembrane region" description="Helical" evidence="8">
    <location>
        <begin position="7"/>
        <end position="27"/>
    </location>
</feature>
<evidence type="ECO:0000256" key="5">
    <source>
        <dbReference type="ARBA" id="ARBA00022692"/>
    </source>
</evidence>
<evidence type="ECO:0000313" key="10">
    <source>
        <dbReference type="EMBL" id="QQF82872.1"/>
    </source>
</evidence>
<dbReference type="GO" id="GO:0005886">
    <property type="term" value="C:plasma membrane"/>
    <property type="evidence" value="ECO:0007669"/>
    <property type="project" value="UniProtKB-SubCell"/>
</dbReference>
<dbReference type="PIRSF" id="PIRSF004925">
    <property type="entry name" value="HcaT"/>
    <property type="match status" value="1"/>
</dbReference>
<proteinExistence type="predicted"/>
<dbReference type="SUPFAM" id="SSF103473">
    <property type="entry name" value="MFS general substrate transporter"/>
    <property type="match status" value="1"/>
</dbReference>
<keyword evidence="5 8" id="KW-0812">Transmembrane</keyword>
<feature type="transmembrane region" description="Helical" evidence="8">
    <location>
        <begin position="365"/>
        <end position="382"/>
    </location>
</feature>
<dbReference type="GO" id="GO:0015528">
    <property type="term" value="F:lactose:proton symporter activity"/>
    <property type="evidence" value="ECO:0007669"/>
    <property type="project" value="TreeGrafter"/>
</dbReference>
<dbReference type="EMBL" id="CP066558">
    <property type="protein sequence ID" value="QQF82872.1"/>
    <property type="molecule type" value="Genomic_DNA"/>
</dbReference>
<keyword evidence="11" id="KW-1185">Reference proteome</keyword>
<keyword evidence="3" id="KW-1003">Cell membrane</keyword>
<gene>
    <name evidence="10" type="ORF">JFL49_02905</name>
</gene>
<feature type="domain" description="Major facilitator superfamily associated" evidence="9">
    <location>
        <begin position="8"/>
        <end position="369"/>
    </location>
</feature>
<evidence type="ECO:0000313" key="11">
    <source>
        <dbReference type="Proteomes" id="UP000595373"/>
    </source>
</evidence>
<reference evidence="10 11" key="1">
    <citation type="submission" date="2020-12" db="EMBL/GenBank/DDBJ databases">
        <title>ASc-MMNZ-VFA-070.</title>
        <authorList>
            <person name="Schryvers A."/>
            <person name="Mostafa Nazari M."/>
            <person name="Farshchi Andisi V."/>
            <person name="Timsit E."/>
            <person name="Walter Morck D."/>
        </authorList>
    </citation>
    <scope>NUCLEOTIDE SEQUENCE [LARGE SCALE GENOMIC DNA]</scope>
    <source>
        <strain evidence="10 11">ASc-MMNZ-VFA-070</strain>
    </source>
</reference>
<feature type="transmembrane region" description="Helical" evidence="8">
    <location>
        <begin position="135"/>
        <end position="154"/>
    </location>
</feature>